<feature type="transmembrane region" description="Helical" evidence="7">
    <location>
        <begin position="43"/>
        <end position="65"/>
    </location>
</feature>
<dbReference type="Gene3D" id="1.10.1040.10">
    <property type="entry name" value="N-(1-d-carboxylethyl)-l-norvaline Dehydrogenase, domain 2"/>
    <property type="match status" value="1"/>
</dbReference>
<evidence type="ECO:0000256" key="5">
    <source>
        <dbReference type="ARBA" id="ARBA00023064"/>
    </source>
</evidence>
<dbReference type="SMART" id="SM01350">
    <property type="entry name" value="6PGD"/>
    <property type="match status" value="1"/>
</dbReference>
<dbReference type="SUPFAM" id="SSF48179">
    <property type="entry name" value="6-phosphogluconate dehydrogenase C-terminal domain-like"/>
    <property type="match status" value="1"/>
</dbReference>
<gene>
    <name evidence="9" type="ORF">PVK06_013373</name>
</gene>
<keyword evidence="5" id="KW-0311">Gluconate utilization</keyword>
<dbReference type="Pfam" id="PF00393">
    <property type="entry name" value="6PGD"/>
    <property type="match status" value="1"/>
</dbReference>
<keyword evidence="10" id="KW-1185">Reference proteome</keyword>
<keyword evidence="7" id="KW-1133">Transmembrane helix</keyword>
<dbReference type="InterPro" id="IPR036291">
    <property type="entry name" value="NAD(P)-bd_dom_sf"/>
</dbReference>
<evidence type="ECO:0000256" key="4">
    <source>
        <dbReference type="ARBA" id="ARBA00023002"/>
    </source>
</evidence>
<dbReference type="EC" id="1.1.1.44" evidence="3"/>
<dbReference type="InterPro" id="IPR013328">
    <property type="entry name" value="6PGD_dom2"/>
</dbReference>
<evidence type="ECO:0000313" key="9">
    <source>
        <dbReference type="EMBL" id="KAK5837563.1"/>
    </source>
</evidence>
<dbReference type="InterPro" id="IPR006115">
    <property type="entry name" value="6PGDH_NADP-bd"/>
</dbReference>
<dbReference type="InterPro" id="IPR006114">
    <property type="entry name" value="6PGDH_C"/>
</dbReference>
<evidence type="ECO:0000256" key="7">
    <source>
        <dbReference type="SAM" id="Phobius"/>
    </source>
</evidence>
<reference evidence="9 10" key="1">
    <citation type="submission" date="2023-03" db="EMBL/GenBank/DDBJ databases">
        <title>WGS of Gossypium arboreum.</title>
        <authorList>
            <person name="Yu D."/>
        </authorList>
    </citation>
    <scope>NUCLEOTIDE SEQUENCE [LARGE SCALE GENOMIC DNA]</scope>
    <source>
        <tissue evidence="9">Leaf</tissue>
    </source>
</reference>
<organism evidence="9 10">
    <name type="scientific">Gossypium arboreum</name>
    <name type="common">Tree cotton</name>
    <name type="synonym">Gossypium nanking</name>
    <dbReference type="NCBI Taxonomy" id="29729"/>
    <lineage>
        <taxon>Eukaryota</taxon>
        <taxon>Viridiplantae</taxon>
        <taxon>Streptophyta</taxon>
        <taxon>Embryophyta</taxon>
        <taxon>Tracheophyta</taxon>
        <taxon>Spermatophyta</taxon>
        <taxon>Magnoliopsida</taxon>
        <taxon>eudicotyledons</taxon>
        <taxon>Gunneridae</taxon>
        <taxon>Pentapetalae</taxon>
        <taxon>rosids</taxon>
        <taxon>malvids</taxon>
        <taxon>Malvales</taxon>
        <taxon>Malvaceae</taxon>
        <taxon>Malvoideae</taxon>
        <taxon>Gossypium</taxon>
    </lineage>
</organism>
<evidence type="ECO:0000259" key="8">
    <source>
        <dbReference type="SMART" id="SM01350"/>
    </source>
</evidence>
<comment type="pathway">
    <text evidence="1">Carbohydrate degradation; pentose phosphate pathway; D-ribulose 5-phosphate from D-glucose 6-phosphate (oxidative stage): step 3/3.</text>
</comment>
<comment type="similarity">
    <text evidence="2">Belongs to the 6-phosphogluconate dehydrogenase family.</text>
</comment>
<name>A0ABR0QFF8_GOSAR</name>
<keyword evidence="7" id="KW-0472">Membrane</keyword>
<feature type="domain" description="6-phosphogluconate dehydrogenase C-terminal" evidence="8">
    <location>
        <begin position="199"/>
        <end position="353"/>
    </location>
</feature>
<evidence type="ECO:0000313" key="10">
    <source>
        <dbReference type="Proteomes" id="UP001358586"/>
    </source>
</evidence>
<evidence type="ECO:0000256" key="6">
    <source>
        <dbReference type="ARBA" id="ARBA00023126"/>
    </source>
</evidence>
<dbReference type="EMBL" id="JARKNE010000004">
    <property type="protein sequence ID" value="KAK5837563.1"/>
    <property type="molecule type" value="Genomic_DNA"/>
</dbReference>
<dbReference type="PANTHER" id="PTHR11811">
    <property type="entry name" value="6-PHOSPHOGLUCONATE DEHYDROGENASE"/>
    <property type="match status" value="1"/>
</dbReference>
<dbReference type="Pfam" id="PF03446">
    <property type="entry name" value="NAD_binding_2"/>
    <property type="match status" value="2"/>
</dbReference>
<dbReference type="Gene3D" id="3.40.50.720">
    <property type="entry name" value="NAD(P)-binding Rossmann-like Domain"/>
    <property type="match status" value="1"/>
</dbReference>
<evidence type="ECO:0000256" key="2">
    <source>
        <dbReference type="ARBA" id="ARBA00008419"/>
    </source>
</evidence>
<sequence length="353" mass="38626">MNQKITKGLHNNTWICRDTWRRKLGIFCAKTCFRFRNLGELTLVPVICIIMVALTRIGLVGLAVMGQNLALNIAEKGFPISVYNRTTSKVDETKPRVVIVLVKAGPPVDETIKTLLVYWRKEIVSSTGETSCTKQGEEREIRGGMGVSGGEEGARSGPSLMPGGSYKAYKYIEDILLKVAVQVTDSGPCVTYIGKGGSGNFVKMFHNGIEYGDMQLIAKAYDVLKSAGKLSNEELRQVFSKWNNGELLSFFIEITADIFGIKDDKGEGYLVDKVLDKTGTKGTGKWTVQQAAELSVAAPTIALSLDSRFLSGLKDERIEAAKVFTSWGLGGFMADVAIDKNKLVDDVRQALYA</sequence>
<keyword evidence="4" id="KW-0560">Oxidoreductase</keyword>
<keyword evidence="7" id="KW-0812">Transmembrane</keyword>
<proteinExistence type="inferred from homology"/>
<evidence type="ECO:0000256" key="3">
    <source>
        <dbReference type="ARBA" id="ARBA00013011"/>
    </source>
</evidence>
<evidence type="ECO:0000256" key="1">
    <source>
        <dbReference type="ARBA" id="ARBA00004874"/>
    </source>
</evidence>
<dbReference type="SUPFAM" id="SSF51735">
    <property type="entry name" value="NAD(P)-binding Rossmann-fold domains"/>
    <property type="match status" value="1"/>
</dbReference>
<comment type="caution">
    <text evidence="9">The sequence shown here is derived from an EMBL/GenBank/DDBJ whole genome shotgun (WGS) entry which is preliminary data.</text>
</comment>
<keyword evidence="6" id="KW-0570">Pentose shunt</keyword>
<dbReference type="InterPro" id="IPR006183">
    <property type="entry name" value="Pgluconate_DH"/>
</dbReference>
<accession>A0ABR0QFF8</accession>
<protein>
    <recommendedName>
        <fullName evidence="3">phosphogluconate dehydrogenase (NADP(+)-dependent, decarboxylating)</fullName>
        <ecNumber evidence="3">1.1.1.44</ecNumber>
    </recommendedName>
</protein>
<dbReference type="InterPro" id="IPR008927">
    <property type="entry name" value="6-PGluconate_DH-like_C_sf"/>
</dbReference>
<dbReference type="Proteomes" id="UP001358586">
    <property type="component" value="Chromosome 4"/>
</dbReference>